<protein>
    <recommendedName>
        <fullName evidence="1">Transcription regulator AsnC/Lrp ligand binding domain-containing protein</fullName>
    </recommendedName>
</protein>
<reference evidence="2 3" key="1">
    <citation type="journal article" date="2016" name="Genome Announc.">
        <title>Complete genome sequence of the hyperthermophilic and piezophilic archaeon Thermococcus barophilus Ch5, capable of growth at the expense of hydrogenogenesis from carbon monoxide and formate.</title>
        <authorList>
            <person name="Oger P."/>
            <person name="Sokolova T.G."/>
            <person name="Kozhevnikova D.A."/>
            <person name="Taranov E.A."/>
            <person name="Vannier P."/>
            <person name="Lee H.S."/>
            <person name="Kwon K.K."/>
            <person name="Kang S.G."/>
            <person name="Lee J.H."/>
            <person name="Bonch-Osmolovskaya E.A."/>
            <person name="Lebedinsky A.V."/>
        </authorList>
    </citation>
    <scope>NUCLEOTIDE SEQUENCE [LARGE SCALE GENOMIC DNA]</scope>
    <source>
        <strain evidence="3">Ch5</strain>
    </source>
</reference>
<dbReference type="SUPFAM" id="SSF54909">
    <property type="entry name" value="Dimeric alpha+beta barrel"/>
    <property type="match status" value="1"/>
</dbReference>
<evidence type="ECO:0000259" key="1">
    <source>
        <dbReference type="Pfam" id="PF01037"/>
    </source>
</evidence>
<dbReference type="GeneID" id="10041540"/>
<proteinExistence type="predicted"/>
<dbReference type="PATRIC" id="fig|55802.8.peg.1436"/>
<accession>A0A0S1XC72</accession>
<organism evidence="2 3">
    <name type="scientific">Thermococcus barophilus</name>
    <dbReference type="NCBI Taxonomy" id="55802"/>
    <lineage>
        <taxon>Archaea</taxon>
        <taxon>Methanobacteriati</taxon>
        <taxon>Methanobacteriota</taxon>
        <taxon>Thermococci</taxon>
        <taxon>Thermococcales</taxon>
        <taxon>Thermococcaceae</taxon>
        <taxon>Thermococcus</taxon>
    </lineage>
</organism>
<dbReference type="Gene3D" id="3.30.70.920">
    <property type="match status" value="1"/>
</dbReference>
<dbReference type="InterPro" id="IPR019887">
    <property type="entry name" value="Tscrpt_reg_AsnC/Lrp_C"/>
</dbReference>
<evidence type="ECO:0000313" key="3">
    <source>
        <dbReference type="Proteomes" id="UP000066042"/>
    </source>
</evidence>
<name>A0A0S1XC72_THEBA</name>
<evidence type="ECO:0000313" key="2">
    <source>
        <dbReference type="EMBL" id="ALM75375.1"/>
    </source>
</evidence>
<feature type="domain" description="Transcription regulator AsnC/Lrp ligand binding" evidence="1">
    <location>
        <begin position="13"/>
        <end position="72"/>
    </location>
</feature>
<dbReference type="Proteomes" id="UP000066042">
    <property type="component" value="Chromosome"/>
</dbReference>
<gene>
    <name evidence="2" type="ORF">TBCH5v1_1458</name>
</gene>
<dbReference type="GeneID" id="26136703"/>
<dbReference type="Pfam" id="PF01037">
    <property type="entry name" value="AsnC_trans_reg"/>
    <property type="match status" value="1"/>
</dbReference>
<dbReference type="RefSeq" id="WP_013467497.1">
    <property type="nucleotide sequence ID" value="NZ_CP013050.1"/>
</dbReference>
<dbReference type="EMBL" id="CP013050">
    <property type="protein sequence ID" value="ALM75375.1"/>
    <property type="molecule type" value="Genomic_DNA"/>
</dbReference>
<dbReference type="AlphaFoldDB" id="A0A0S1XC72"/>
<sequence>MKVILFISAAEEKATEVQRQLWKRGLIEEIYQTVGDSNIVAVIKVENERSLRDIALEISQMRGVYSVRIYPVAEHHTKEELKEYWNSRQQIWVY</sequence>
<dbReference type="InterPro" id="IPR011008">
    <property type="entry name" value="Dimeric_a/b-barrel"/>
</dbReference>